<dbReference type="HOGENOM" id="CLU_218282_0_0_9"/>
<name>A0PYN5_CLONN</name>
<dbReference type="Proteomes" id="UP000008220">
    <property type="component" value="Chromosome"/>
</dbReference>
<accession>A0PYN5</accession>
<evidence type="ECO:0000313" key="2">
    <source>
        <dbReference type="Proteomes" id="UP000008220"/>
    </source>
</evidence>
<proteinExistence type="predicted"/>
<keyword evidence="2" id="KW-1185">Reference proteome</keyword>
<organism evidence="1 2">
    <name type="scientific">Clostridium novyi (strain NT)</name>
    <dbReference type="NCBI Taxonomy" id="386415"/>
    <lineage>
        <taxon>Bacteria</taxon>
        <taxon>Bacillati</taxon>
        <taxon>Bacillota</taxon>
        <taxon>Clostridia</taxon>
        <taxon>Eubacteriales</taxon>
        <taxon>Clostridiaceae</taxon>
        <taxon>Clostridium</taxon>
    </lineage>
</organism>
<evidence type="ECO:0000313" key="1">
    <source>
        <dbReference type="EMBL" id="ABK62089.1"/>
    </source>
</evidence>
<dbReference type="AlphaFoldDB" id="A0PYN5"/>
<dbReference type="KEGG" id="cno:NT01CX_1405"/>
<protein>
    <submittedName>
        <fullName evidence="1">Uncharacterized protein</fullName>
    </submittedName>
</protein>
<dbReference type="EMBL" id="CP000382">
    <property type="protein sequence ID" value="ABK62089.1"/>
    <property type="molecule type" value="Genomic_DNA"/>
</dbReference>
<dbReference type="STRING" id="386415.NT01CX_1405"/>
<reference evidence="1 2" key="1">
    <citation type="journal article" date="2006" name="Nat. Biotechnol.">
        <title>The genome and transcriptomes of the anti-tumor agent Clostridium novyi-NT.</title>
        <authorList>
            <person name="Bettegowda C."/>
            <person name="Huang X."/>
            <person name="Lin J."/>
            <person name="Cheong I."/>
            <person name="Kohli M."/>
            <person name="Szabo S.A."/>
            <person name="Zhang X."/>
            <person name="Diaz L.A. Jr."/>
            <person name="Velculescu V.E."/>
            <person name="Parmigiani G."/>
            <person name="Kinzler K.W."/>
            <person name="Vogelstein B."/>
            <person name="Zhou S."/>
        </authorList>
    </citation>
    <scope>NUCLEOTIDE SEQUENCE [LARGE SCALE GENOMIC DNA]</scope>
    <source>
        <strain evidence="1 2">NT</strain>
    </source>
</reference>
<sequence length="39" mass="4323">MKKRKIIACVAALTMIASIFVGSKNKVNKTEVSKEENNK</sequence>
<gene>
    <name evidence="1" type="ordered locus">NT01CX_1405</name>
</gene>